<evidence type="ECO:0000256" key="14">
    <source>
        <dbReference type="ARBA" id="ARBA00023015"/>
    </source>
</evidence>
<keyword evidence="7" id="KW-0963">Cytoplasm</keyword>
<comment type="catalytic activity">
    <reaction evidence="20">
        <text>N(6),N(6),N(6)-trimethyl-L-lysyl(4)-[histone H3] + 2-oxoglutarate + O2 = N(6),N(6)-dimethyl-L-lysyl(4)-[histone H3] + formaldehyde + succinate + CO2</text>
        <dbReference type="Rhea" id="RHEA:60212"/>
        <dbReference type="Rhea" id="RHEA-COMP:15537"/>
        <dbReference type="Rhea" id="RHEA-COMP:15540"/>
        <dbReference type="ChEBI" id="CHEBI:15379"/>
        <dbReference type="ChEBI" id="CHEBI:16526"/>
        <dbReference type="ChEBI" id="CHEBI:16810"/>
        <dbReference type="ChEBI" id="CHEBI:16842"/>
        <dbReference type="ChEBI" id="CHEBI:30031"/>
        <dbReference type="ChEBI" id="CHEBI:61961"/>
        <dbReference type="ChEBI" id="CHEBI:61976"/>
    </reaction>
    <physiologicalReaction direction="left-to-right" evidence="20">
        <dbReference type="Rhea" id="RHEA:60213"/>
    </physiologicalReaction>
</comment>
<evidence type="ECO:0000256" key="13">
    <source>
        <dbReference type="ARBA" id="ARBA00023004"/>
    </source>
</evidence>
<dbReference type="Pfam" id="PF02373">
    <property type="entry name" value="JmjC"/>
    <property type="match status" value="1"/>
</dbReference>
<keyword evidence="9" id="KW-0156">Chromatin regulator</keyword>
<feature type="domain" description="JmjC" evidence="23">
    <location>
        <begin position="1608"/>
        <end position="1774"/>
    </location>
</feature>
<dbReference type="PANTHER" id="PTHR12596">
    <property type="entry name" value="EXPORTIN 4,7-RELATED"/>
    <property type="match status" value="1"/>
</dbReference>
<evidence type="ECO:0000256" key="6">
    <source>
        <dbReference type="ARBA" id="ARBA00022448"/>
    </source>
</evidence>
<keyword evidence="8" id="KW-0479">Metal-binding</keyword>
<dbReference type="InterPro" id="IPR016024">
    <property type="entry name" value="ARM-type_fold"/>
</dbReference>
<protein>
    <recommendedName>
        <fullName evidence="17">Exportin-4</fullName>
    </recommendedName>
</protein>
<evidence type="ECO:0000256" key="20">
    <source>
        <dbReference type="ARBA" id="ARBA00051640"/>
    </source>
</evidence>
<dbReference type="PROSITE" id="PS51542">
    <property type="entry name" value="FYRN"/>
    <property type="match status" value="1"/>
</dbReference>
<dbReference type="FunFam" id="3.30.160.360:FF:000005">
    <property type="entry name" value="Putative lysine-specific demethylase JMJ16"/>
    <property type="match status" value="1"/>
</dbReference>
<dbReference type="Proteomes" id="UP000657918">
    <property type="component" value="Unassembled WGS sequence"/>
</dbReference>
<keyword evidence="11" id="KW-0223">Dioxygenase</keyword>
<comment type="cofactor">
    <cofactor evidence="1">
        <name>Fe(2+)</name>
        <dbReference type="ChEBI" id="CHEBI:29033"/>
    </cofactor>
</comment>
<dbReference type="SUPFAM" id="SSF48371">
    <property type="entry name" value="ARM repeat"/>
    <property type="match status" value="1"/>
</dbReference>
<reference evidence="24 25" key="1">
    <citation type="submission" date="2020-10" db="EMBL/GenBank/DDBJ databases">
        <title>Plant Genome Project.</title>
        <authorList>
            <person name="Zhang R.-G."/>
        </authorList>
    </citation>
    <scope>NUCLEOTIDE SEQUENCE [LARGE SCALE GENOMIC DNA]</scope>
    <source>
        <strain evidence="24">FAFU-HL-1</strain>
        <tissue evidence="24">Leaf</tissue>
    </source>
</reference>
<feature type="compositionally biased region" description="Polar residues" evidence="21">
    <location>
        <begin position="2237"/>
        <end position="2260"/>
    </location>
</feature>
<dbReference type="Pfam" id="PF05964">
    <property type="entry name" value="FYRN"/>
    <property type="match status" value="1"/>
</dbReference>
<dbReference type="InterPro" id="IPR004198">
    <property type="entry name" value="Znf_C5HC2"/>
</dbReference>
<dbReference type="FunFam" id="1.25.10.10:FF:000287">
    <property type="entry name" value="Exportin-4 protein"/>
    <property type="match status" value="1"/>
</dbReference>
<evidence type="ECO:0000256" key="1">
    <source>
        <dbReference type="ARBA" id="ARBA00001954"/>
    </source>
</evidence>
<evidence type="ECO:0000256" key="4">
    <source>
        <dbReference type="ARBA" id="ARBA00006801"/>
    </source>
</evidence>
<dbReference type="InterPro" id="IPR003349">
    <property type="entry name" value="JmjN"/>
</dbReference>
<evidence type="ECO:0000256" key="5">
    <source>
        <dbReference type="ARBA" id="ARBA00009466"/>
    </source>
</evidence>
<dbReference type="SMART" id="SM00545">
    <property type="entry name" value="JmjN"/>
    <property type="match status" value="1"/>
</dbReference>
<comment type="catalytic activity">
    <reaction evidence="19">
        <text>N(6)-methyl-L-lysyl(4)-[histone H3] + 2-oxoglutarate + O2 = L-lysyl(4)-[histone H3] + formaldehyde + succinate + CO2</text>
        <dbReference type="Rhea" id="RHEA:60220"/>
        <dbReference type="Rhea" id="RHEA-COMP:15543"/>
        <dbReference type="Rhea" id="RHEA-COMP:15547"/>
        <dbReference type="ChEBI" id="CHEBI:15379"/>
        <dbReference type="ChEBI" id="CHEBI:16526"/>
        <dbReference type="ChEBI" id="CHEBI:16810"/>
        <dbReference type="ChEBI" id="CHEBI:16842"/>
        <dbReference type="ChEBI" id="CHEBI:29969"/>
        <dbReference type="ChEBI" id="CHEBI:30031"/>
        <dbReference type="ChEBI" id="CHEBI:61929"/>
    </reaction>
    <physiologicalReaction direction="left-to-right" evidence="19">
        <dbReference type="Rhea" id="RHEA:60221"/>
    </physiologicalReaction>
</comment>
<dbReference type="SUPFAM" id="SSF51197">
    <property type="entry name" value="Clavaminate synthase-like"/>
    <property type="match status" value="1"/>
</dbReference>
<dbReference type="PANTHER" id="PTHR12596:SF1">
    <property type="entry name" value="EXPORTIN-4"/>
    <property type="match status" value="1"/>
</dbReference>
<keyword evidence="10" id="KW-0653">Protein transport</keyword>
<feature type="compositionally biased region" description="Polar residues" evidence="21">
    <location>
        <begin position="2429"/>
        <end position="2452"/>
    </location>
</feature>
<dbReference type="InterPro" id="IPR003888">
    <property type="entry name" value="FYrich_N"/>
</dbReference>
<dbReference type="GO" id="GO:0032453">
    <property type="term" value="F:histone H3K4 demethylase activity"/>
    <property type="evidence" value="ECO:0007669"/>
    <property type="project" value="UniProtKB-ARBA"/>
</dbReference>
<dbReference type="GO" id="GO:0005643">
    <property type="term" value="C:nuclear pore"/>
    <property type="evidence" value="ECO:0007669"/>
    <property type="project" value="TreeGrafter"/>
</dbReference>
<comment type="caution">
    <text evidence="24">The sequence shown here is derived from an EMBL/GenBank/DDBJ whole genome shotgun (WGS) entry which is preliminary data.</text>
</comment>
<dbReference type="Pfam" id="PF05965">
    <property type="entry name" value="FYRC"/>
    <property type="match status" value="1"/>
</dbReference>
<comment type="catalytic activity">
    <reaction evidence="18">
        <text>N(6),N(6)-dimethyl-L-lysyl(4)-[histone H3] + 2-oxoglutarate + O2 = N(6)-methyl-L-lysyl(4)-[histone H3] + formaldehyde + succinate + CO2</text>
        <dbReference type="Rhea" id="RHEA:60216"/>
        <dbReference type="Rhea" id="RHEA-COMP:15540"/>
        <dbReference type="Rhea" id="RHEA-COMP:15543"/>
        <dbReference type="ChEBI" id="CHEBI:15379"/>
        <dbReference type="ChEBI" id="CHEBI:16526"/>
        <dbReference type="ChEBI" id="CHEBI:16810"/>
        <dbReference type="ChEBI" id="CHEBI:16842"/>
        <dbReference type="ChEBI" id="CHEBI:30031"/>
        <dbReference type="ChEBI" id="CHEBI:61929"/>
        <dbReference type="ChEBI" id="CHEBI:61976"/>
    </reaction>
    <physiologicalReaction direction="left-to-right" evidence="18">
        <dbReference type="Rhea" id="RHEA:60217"/>
    </physiologicalReaction>
</comment>
<evidence type="ECO:0000256" key="18">
    <source>
        <dbReference type="ARBA" id="ARBA00050619"/>
    </source>
</evidence>
<name>A0A835J5B3_9ROSI</name>
<gene>
    <name evidence="24" type="ORF">SADUNF_Sadunf19G0034700</name>
</gene>
<dbReference type="GO" id="GO:0005737">
    <property type="term" value="C:cytoplasm"/>
    <property type="evidence" value="ECO:0007669"/>
    <property type="project" value="UniProtKB-SubCell"/>
</dbReference>
<evidence type="ECO:0000256" key="19">
    <source>
        <dbReference type="ARBA" id="ARBA00050935"/>
    </source>
</evidence>
<feature type="region of interest" description="Disordered" evidence="21">
    <location>
        <begin position="2426"/>
        <end position="2464"/>
    </location>
</feature>
<dbReference type="InterPro" id="IPR003889">
    <property type="entry name" value="FYrich_C"/>
</dbReference>
<comment type="subcellular location">
    <subcellularLocation>
        <location evidence="3">Cytoplasm</location>
    </subcellularLocation>
    <subcellularLocation>
        <location evidence="2">Nucleus</location>
    </subcellularLocation>
</comment>
<dbReference type="Pfam" id="PF02375">
    <property type="entry name" value="JmjN"/>
    <property type="match status" value="1"/>
</dbReference>
<dbReference type="GO" id="GO:0051093">
    <property type="term" value="P:negative regulation of developmental process"/>
    <property type="evidence" value="ECO:0007669"/>
    <property type="project" value="UniProtKB-ARBA"/>
</dbReference>
<evidence type="ECO:0000256" key="11">
    <source>
        <dbReference type="ARBA" id="ARBA00022964"/>
    </source>
</evidence>
<dbReference type="SMART" id="SM00542">
    <property type="entry name" value="FYRC"/>
    <property type="match status" value="1"/>
</dbReference>
<dbReference type="EMBL" id="JADGMS010000019">
    <property type="protein sequence ID" value="KAF9661120.1"/>
    <property type="molecule type" value="Genomic_DNA"/>
</dbReference>
<evidence type="ECO:0000256" key="17">
    <source>
        <dbReference type="ARBA" id="ARBA00040444"/>
    </source>
</evidence>
<evidence type="ECO:0000256" key="3">
    <source>
        <dbReference type="ARBA" id="ARBA00004496"/>
    </source>
</evidence>
<feature type="domain" description="JmjN" evidence="22">
    <location>
        <begin position="1394"/>
        <end position="1435"/>
    </location>
</feature>
<evidence type="ECO:0000256" key="8">
    <source>
        <dbReference type="ARBA" id="ARBA00022723"/>
    </source>
</evidence>
<dbReference type="InterPro" id="IPR003347">
    <property type="entry name" value="JmjC_dom"/>
</dbReference>
<dbReference type="GO" id="GO:0006611">
    <property type="term" value="P:protein export from nucleus"/>
    <property type="evidence" value="ECO:0007669"/>
    <property type="project" value="TreeGrafter"/>
</dbReference>
<evidence type="ECO:0000256" key="2">
    <source>
        <dbReference type="ARBA" id="ARBA00004123"/>
    </source>
</evidence>
<dbReference type="SMART" id="SM00558">
    <property type="entry name" value="JmjC"/>
    <property type="match status" value="1"/>
</dbReference>
<dbReference type="GO" id="GO:0045814">
    <property type="term" value="P:negative regulation of gene expression, epigenetic"/>
    <property type="evidence" value="ECO:0007669"/>
    <property type="project" value="UniProtKB-ARBA"/>
</dbReference>
<dbReference type="Pfam" id="PF02928">
    <property type="entry name" value="zf-C5HC2"/>
    <property type="match status" value="1"/>
</dbReference>
<dbReference type="PROSITE" id="PS51184">
    <property type="entry name" value="JMJC"/>
    <property type="match status" value="1"/>
</dbReference>
<dbReference type="InterPro" id="IPR011989">
    <property type="entry name" value="ARM-like"/>
</dbReference>
<keyword evidence="25" id="KW-1185">Reference proteome</keyword>
<feature type="region of interest" description="Disordered" evidence="21">
    <location>
        <begin position="2195"/>
        <end position="2261"/>
    </location>
</feature>
<dbReference type="SMART" id="SM00541">
    <property type="entry name" value="FYRN"/>
    <property type="match status" value="1"/>
</dbReference>
<keyword evidence="15" id="KW-0804">Transcription</keyword>
<evidence type="ECO:0000256" key="7">
    <source>
        <dbReference type="ARBA" id="ARBA00022490"/>
    </source>
</evidence>
<evidence type="ECO:0000259" key="23">
    <source>
        <dbReference type="PROSITE" id="PS51184"/>
    </source>
</evidence>
<accession>A0A835J5B3</accession>
<dbReference type="InterPro" id="IPR044189">
    <property type="entry name" value="XPO4/7-like"/>
</dbReference>
<dbReference type="GO" id="GO:0051213">
    <property type="term" value="F:dioxygenase activity"/>
    <property type="evidence" value="ECO:0007669"/>
    <property type="project" value="UniProtKB-KW"/>
</dbReference>
<dbReference type="Gene3D" id="1.25.10.10">
    <property type="entry name" value="Leucine-rich Repeat Variant"/>
    <property type="match status" value="2"/>
</dbReference>
<dbReference type="Gene3D" id="3.30.160.360">
    <property type="match status" value="1"/>
</dbReference>
<dbReference type="PROSITE" id="PS51183">
    <property type="entry name" value="JMJN"/>
    <property type="match status" value="1"/>
</dbReference>
<dbReference type="GO" id="GO:0046872">
    <property type="term" value="F:metal ion binding"/>
    <property type="evidence" value="ECO:0007669"/>
    <property type="project" value="UniProtKB-KW"/>
</dbReference>
<dbReference type="GO" id="GO:0048731">
    <property type="term" value="P:system development"/>
    <property type="evidence" value="ECO:0007669"/>
    <property type="project" value="UniProtKB-ARBA"/>
</dbReference>
<dbReference type="PROSITE" id="PS51543">
    <property type="entry name" value="FYRC"/>
    <property type="match status" value="1"/>
</dbReference>
<comment type="similarity">
    <text evidence="5">Belongs to the exportin family.</text>
</comment>
<keyword evidence="13" id="KW-0408">Iron</keyword>
<dbReference type="Gene3D" id="2.60.120.650">
    <property type="entry name" value="Cupin"/>
    <property type="match status" value="1"/>
</dbReference>
<evidence type="ECO:0000256" key="10">
    <source>
        <dbReference type="ARBA" id="ARBA00022927"/>
    </source>
</evidence>
<keyword evidence="16" id="KW-0539">Nucleus</keyword>
<proteinExistence type="inferred from homology"/>
<evidence type="ECO:0000256" key="9">
    <source>
        <dbReference type="ARBA" id="ARBA00022853"/>
    </source>
</evidence>
<dbReference type="GO" id="GO:0048589">
    <property type="term" value="P:developmental growth"/>
    <property type="evidence" value="ECO:0007669"/>
    <property type="project" value="UniProtKB-ARBA"/>
</dbReference>
<evidence type="ECO:0000313" key="25">
    <source>
        <dbReference type="Proteomes" id="UP000657918"/>
    </source>
</evidence>
<dbReference type="OrthoDB" id="5548448at2759"/>
<keyword evidence="6" id="KW-0813">Transport</keyword>
<feature type="compositionally biased region" description="Polar residues" evidence="21">
    <location>
        <begin position="2195"/>
        <end position="2204"/>
    </location>
</feature>
<evidence type="ECO:0000259" key="22">
    <source>
        <dbReference type="PROSITE" id="PS51183"/>
    </source>
</evidence>
<keyword evidence="14" id="KW-0805">Transcription regulation</keyword>
<evidence type="ECO:0000256" key="15">
    <source>
        <dbReference type="ARBA" id="ARBA00023163"/>
    </source>
</evidence>
<keyword evidence="12" id="KW-0560">Oxidoreductase</keyword>
<evidence type="ECO:0000256" key="12">
    <source>
        <dbReference type="ARBA" id="ARBA00023002"/>
    </source>
</evidence>
<evidence type="ECO:0000256" key="21">
    <source>
        <dbReference type="SAM" id="MobiDB-lite"/>
    </source>
</evidence>
<organism evidence="24 25">
    <name type="scientific">Salix dunnii</name>
    <dbReference type="NCBI Taxonomy" id="1413687"/>
    <lineage>
        <taxon>Eukaryota</taxon>
        <taxon>Viridiplantae</taxon>
        <taxon>Streptophyta</taxon>
        <taxon>Embryophyta</taxon>
        <taxon>Tracheophyta</taxon>
        <taxon>Spermatophyta</taxon>
        <taxon>Magnoliopsida</taxon>
        <taxon>eudicotyledons</taxon>
        <taxon>Gunneridae</taxon>
        <taxon>Pentapetalae</taxon>
        <taxon>rosids</taxon>
        <taxon>fabids</taxon>
        <taxon>Malpighiales</taxon>
        <taxon>Salicaceae</taxon>
        <taxon>Saliceae</taxon>
        <taxon>Salix</taxon>
    </lineage>
</organism>
<evidence type="ECO:0000256" key="16">
    <source>
        <dbReference type="ARBA" id="ARBA00023242"/>
    </source>
</evidence>
<dbReference type="GO" id="GO:0005049">
    <property type="term" value="F:nuclear export signal receptor activity"/>
    <property type="evidence" value="ECO:0007669"/>
    <property type="project" value="InterPro"/>
</dbReference>
<sequence length="2516" mass="280698">MMQQTGDGLPDLAQLQSTMQAIELACSSIQMHINPAAAEATILSLNQSSQPYKACQFILENSQMGTAKFQAAAAIRNAAIREWSLLSSDDKRSLISFCLCYVMQHAGSPEGYVLAKVSSVAAQLMKRGCLLYLACDITASYLIDVGNNLDKYLNGMVCARVMWIDFTIAEKETFFYQINQAILGIHGVDVQFSGVNFLESLVSEFSPSTSTAMGLPREFHEQCRMLLEKDYVKTFYCWAQNAAVSVTRRITDSNTKVPEVKVCTAALRFMLQILNWDFRYNTTSIKGKRNAFSPGVRAHSSPKKSDCTIVQPGPAWHDVLISSGHVGWLLGLYATLREKFCHGGYWLDCPLAVSARKLIIQFCSLTGTIFLSDDGQMQEHHLLQLLSGIIQWIDPPDAVSQAIEDGKSESELLDGCRALLSIATVTNPIVLDNLLKSIRPFGTLAFLSTLMCQVVKVLLTKNCEEGTWSWEARDILLDTWTILLVDNTGGTELLPPEGINAAANLFALIVDSELKVASASAMSDDDDDLYYLQASIIAMDERLSSYAFIARAAIDVAIPLLTSQFSERFAILHQGRGIVDLTRTLEELYSLLLITGHVLADEGEGETPLVPNTIQTHFLDTMEADKHPVVVLSISIIKFAQQSLDPEMRASVFSPRLMEVVRYGYIVSVSMPNSSFVNWDIPSMDTLYPSAVIWFLARWSRTFLFSEETRDNNLNSGYQQQQQHSKKALLSFFGENYQGKFVLDIIVRISVTTLLSYPGEKDLQELTCSKLLHALVRRKNICGQLVQLDSWRELANAFANEQTFFVLNSSNQRSLAQTLVLSACGMGNSGASNQYVRNLMVHMTKYLVELSNKRDLKNVAQQPDVILQVSFLMERLRGAASASEPRTQRALYEMGLSVMNPILVLLEVYKHEFAVVYLLLKFVVDLVDGQISYLESQETTVVVDFCMRLLQLYSSHNIGKISLSLSSSLLSEANTEQYKDLRALLQLLSSLCSKDLVDFSSDSNETQGTNISEVVYFGLHIVTPLISLDLLKYPKLCHDYFSLLSHLLEVYPETVAQLNKEAFGRVLGTLDFGLRHQDTEVVNMCLGALKALASYHYKETGAGKTGLGSHASGVEDSSGNMQEGILSRFLQLLMQLLLFEDYSLDLVGPAADALFPLILCEQVLYQKLASELIERQTNPTLRSRMASALQSLTSANQLSSTLDRMNYQRFRKNVNNFLIESEVKTVCETLVQSHGSSLSHLLNLFLFTVMMETELLRVHVKEENDDIPSVPPGFESFAAFTLNREQDGEKKESTITGFSATASASESLPVKMETESEDEAKVTRSLRRRPLIKYGHLDGYSDDESDSGKLNQNLSLRSQLPKGVIRGCPQCSNCQKVIARWQPESACKPDIEDAPVFYPTEEEFEDTLKYIASIRPKAEQYGICRIVPPPSWKPPCPLKEEAVWKGSTFATRVQRVDKLQNRDSMRKMSTLSNHTRKKRRRCMRMAIDCGADIGRISGSTDTGVCEAETFGFEPGPLFTLDTLQKYADDFVAQYFRKNENTTNRGGNMTLLQENCEPTLDNIEGEYWRIVEKATEEIEVLYGADLETGVFGSGFPKTSSEVASATNDHYTKSGWNLNNFPRLPGSVLSFESGDISGVLVPWLYIGMCFSSFCWHVEDHHLYSLNYMHWGAQKIWYGVPGKDAVKLEEAMRKYLPDLFEEQPDLLHKLVTQLSPNILKSKGVPVYRCVQNSGEFVLTFPRAYHSGFNCGFNCAEAVNVAPVDWLPHGQTAIELYREQGRRTSISHDKLLLGAAREAVRAHWELNLLKRNKLNNSRWKDMCGKDGILAKALKERVETERVRRQFLCNSSPALKMESDFDATSERECSVCLFDLHLSAVGCHCSPEKYACLNHARQLCSCVSGAKFFLFRYDISELNILVEALEGKLSAVYRWARLDLGLALTFVSKDNAQECKLSYSPKITATEQERSHASADLHKVSPGRIISGDFRMNSAGTCWQIASVEEKKPPENIPSKDATASSVSHSSFQVIEKENDNLKLSQKGSGLLSTNLRNPVCQLSQEDPSYTAGLASEKCERKNPSTLFNDTVILLSDDEGDELKPIFEKAKENVSVNHSSISEKLSISHDSSCNDNKDSISTFSVIDGAVKSEKIVSLLPDENNFPSSPLQVKDGYNQDGGKVLGFNQLNGSCHAGSSTAGFSRNIHNFSSNRDTGKDSRMENAGSQQPQPCGSGKPNIEDEMVANASSTSVDNSRTMVGSPSSSQNNLDRYYRQKGPRIAKVVRRISCNVEPLEFGVVLSGKSWCNSQAIFPKGFRSRVRYINVLDPTNMCYYVSEILDAGRNSPLFMVSLEHYPNEVFIHVSAARCWEMVRERVNQEITKQHKTGRTNLPPLQPPGSLDGFEMFGFSSPAIVQAIEALDRNRVCTDYWDSRPYSRPQGQIPQHSQFKANARHSQGTSEDQNNRKEPGSQFLPVEVDTTLRSLFKKASPEELISLSCIVSNNKPAATPGLITQLLNDEIRNRPR</sequence>
<comment type="similarity">
    <text evidence="4">Belongs to the JARID1 histone demethylase family.</text>
</comment>
<evidence type="ECO:0000313" key="24">
    <source>
        <dbReference type="EMBL" id="KAF9661120.1"/>
    </source>
</evidence>